<dbReference type="SMART" id="SM00028">
    <property type="entry name" value="TPR"/>
    <property type="match status" value="3"/>
</dbReference>
<dbReference type="Pfam" id="PF00072">
    <property type="entry name" value="Response_reg"/>
    <property type="match status" value="1"/>
</dbReference>
<keyword evidence="2" id="KW-0802">TPR repeat</keyword>
<dbReference type="SUPFAM" id="SSF48452">
    <property type="entry name" value="TPR-like"/>
    <property type="match status" value="2"/>
</dbReference>
<dbReference type="RefSeq" id="WP_166643624.1">
    <property type="nucleotide sequence ID" value="NZ_SNXW01000014.1"/>
</dbReference>
<dbReference type="PANTHER" id="PTHR43228:SF1">
    <property type="entry name" value="TWO-COMPONENT RESPONSE REGULATOR ARR22"/>
    <property type="match status" value="1"/>
</dbReference>
<dbReference type="AlphaFoldDB" id="A0A4R6R113"/>
<dbReference type="GO" id="GO:0042802">
    <property type="term" value="F:identical protein binding"/>
    <property type="evidence" value="ECO:0007669"/>
    <property type="project" value="InterPro"/>
</dbReference>
<dbReference type="Gene3D" id="1.25.40.10">
    <property type="entry name" value="Tetratricopeptide repeat domain"/>
    <property type="match status" value="2"/>
</dbReference>
<dbReference type="SUPFAM" id="SSF52172">
    <property type="entry name" value="CheY-like"/>
    <property type="match status" value="1"/>
</dbReference>
<protein>
    <submittedName>
        <fullName evidence="4">Tetratricopeptide repeat protein</fullName>
    </submittedName>
</protein>
<evidence type="ECO:0000313" key="5">
    <source>
        <dbReference type="Proteomes" id="UP000294593"/>
    </source>
</evidence>
<gene>
    <name evidence="4" type="ORF">EV672_11420</name>
</gene>
<dbReference type="Pfam" id="PF07721">
    <property type="entry name" value="TPR_4"/>
    <property type="match status" value="1"/>
</dbReference>
<sequence length="546" mass="59817">MAYQGSLSHIQALIIEDMAVQQTTLRGQLALLGITRVDVASNANDAYRLIRANRYGLIMCDFNLNHRTDGQQLFEHVREQGLLPADCLFFMITAESSYASVAATTEHHPDAYLLKPVTASDIEDRLKAMLEKRQALLPVSSRLAKSDLNGALQAADELIAQRNRWFMSALQLKGQTLLKLGRHEDAKAVYEQALEVRPDLLWARLGVARAHKAAGRFNEAHRLAQDIIESPEGEKMVAAYDVVAESQEASGDPLGALWTLRDASMVVPSTRRHRMVGESAYRNGDLDMAKQALGKAAKASRGTIVAQAQDDLLLAQTLVDIGEPSEALRVLQDAKNHYKDHPGFGATSLSLQAQVEMANGQPEQAEATLEKARASLGKGKADFATVALAKAELMAGNEEAGLALLGSAISADHENLRVKQMIAKALQDTGHEDKVSAVIESATASMQNMVTDARKLLRDSRIDDAVSIIENAAHEYPENTGVLLQAAQIQCMALRLKKRLDEPRIGTIRDHLDRLDKLLPGHDRVTMMRRYFRETLGTLDASSPQS</sequence>
<reference evidence="4 5" key="1">
    <citation type="submission" date="2019-03" db="EMBL/GenBank/DDBJ databases">
        <title>Genomic Encyclopedia of Type Strains, Phase IV (KMG-IV): sequencing the most valuable type-strain genomes for metagenomic binning, comparative biology and taxonomic classification.</title>
        <authorList>
            <person name="Goeker M."/>
        </authorList>
    </citation>
    <scope>NUCLEOTIDE SEQUENCE [LARGE SCALE GENOMIC DNA]</scope>
    <source>
        <strain evidence="4 5">DSM 11901</strain>
    </source>
</reference>
<proteinExistence type="predicted"/>
<dbReference type="PROSITE" id="PS50005">
    <property type="entry name" value="TPR"/>
    <property type="match status" value="1"/>
</dbReference>
<feature type="modified residue" description="4-aspartylphosphate" evidence="1">
    <location>
        <position position="61"/>
    </location>
</feature>
<dbReference type="InterPro" id="IPR019734">
    <property type="entry name" value="TPR_rpt"/>
</dbReference>
<dbReference type="Pfam" id="PF14559">
    <property type="entry name" value="TPR_19"/>
    <property type="match status" value="1"/>
</dbReference>
<name>A0A4R6R113_9BURK</name>
<feature type="domain" description="Response regulatory" evidence="3">
    <location>
        <begin position="11"/>
        <end position="130"/>
    </location>
</feature>
<dbReference type="Proteomes" id="UP000294593">
    <property type="component" value="Unassembled WGS sequence"/>
</dbReference>
<accession>A0A4R6R113</accession>
<dbReference type="PROSITE" id="PS50110">
    <property type="entry name" value="RESPONSE_REGULATORY"/>
    <property type="match status" value="1"/>
</dbReference>
<comment type="caution">
    <text evidence="4">The sequence shown here is derived from an EMBL/GenBank/DDBJ whole genome shotgun (WGS) entry which is preliminary data.</text>
</comment>
<evidence type="ECO:0000256" key="2">
    <source>
        <dbReference type="PROSITE-ProRule" id="PRU00339"/>
    </source>
</evidence>
<dbReference type="InterPro" id="IPR011006">
    <property type="entry name" value="CheY-like_superfamily"/>
</dbReference>
<keyword evidence="1" id="KW-0597">Phosphoprotein</keyword>
<dbReference type="PANTHER" id="PTHR43228">
    <property type="entry name" value="TWO-COMPONENT RESPONSE REGULATOR"/>
    <property type="match status" value="1"/>
</dbReference>
<feature type="repeat" description="TPR" evidence="2">
    <location>
        <begin position="167"/>
        <end position="200"/>
    </location>
</feature>
<dbReference type="GO" id="GO:0000160">
    <property type="term" value="P:phosphorelay signal transduction system"/>
    <property type="evidence" value="ECO:0007669"/>
    <property type="project" value="InterPro"/>
</dbReference>
<dbReference type="SMART" id="SM00448">
    <property type="entry name" value="REC"/>
    <property type="match status" value="1"/>
</dbReference>
<dbReference type="InterPro" id="IPR011717">
    <property type="entry name" value="TPR-4"/>
</dbReference>
<dbReference type="InterPro" id="IPR052048">
    <property type="entry name" value="ST_Response_Regulator"/>
</dbReference>
<evidence type="ECO:0000256" key="1">
    <source>
        <dbReference type="PROSITE-ProRule" id="PRU00169"/>
    </source>
</evidence>
<dbReference type="EMBL" id="SNXW01000014">
    <property type="protein sequence ID" value="TDP79391.1"/>
    <property type="molecule type" value="Genomic_DNA"/>
</dbReference>
<dbReference type="Gene3D" id="3.40.50.2300">
    <property type="match status" value="1"/>
</dbReference>
<evidence type="ECO:0000313" key="4">
    <source>
        <dbReference type="EMBL" id="TDP79391.1"/>
    </source>
</evidence>
<dbReference type="InterPro" id="IPR001789">
    <property type="entry name" value="Sig_transdc_resp-reg_receiver"/>
</dbReference>
<evidence type="ECO:0000259" key="3">
    <source>
        <dbReference type="PROSITE" id="PS50110"/>
    </source>
</evidence>
<dbReference type="InterPro" id="IPR011990">
    <property type="entry name" value="TPR-like_helical_dom_sf"/>
</dbReference>
<keyword evidence="5" id="KW-1185">Reference proteome</keyword>
<organism evidence="4 5">
    <name type="scientific">Aquabacterium commune</name>
    <dbReference type="NCBI Taxonomy" id="70586"/>
    <lineage>
        <taxon>Bacteria</taxon>
        <taxon>Pseudomonadati</taxon>
        <taxon>Pseudomonadota</taxon>
        <taxon>Betaproteobacteria</taxon>
        <taxon>Burkholderiales</taxon>
        <taxon>Aquabacterium</taxon>
    </lineage>
</organism>